<dbReference type="Gene3D" id="3.30.390.50">
    <property type="entry name" value="CO dehydrogenase flavoprotein, C-terminal domain"/>
    <property type="match status" value="1"/>
</dbReference>
<evidence type="ECO:0000256" key="1">
    <source>
        <dbReference type="ARBA" id="ARBA00022630"/>
    </source>
</evidence>
<keyword evidence="5" id="KW-1185">Reference proteome</keyword>
<dbReference type="InterPro" id="IPR005107">
    <property type="entry name" value="CO_DH_flav_C"/>
</dbReference>
<evidence type="ECO:0000313" key="4">
    <source>
        <dbReference type="EMBL" id="BDG74423.1"/>
    </source>
</evidence>
<dbReference type="Proteomes" id="UP000831327">
    <property type="component" value="Chromosome"/>
</dbReference>
<dbReference type="Pfam" id="PF03450">
    <property type="entry name" value="CO_deh_flav_C"/>
    <property type="match status" value="1"/>
</dbReference>
<dbReference type="SMART" id="SM01092">
    <property type="entry name" value="CO_deh_flav_C"/>
    <property type="match status" value="1"/>
</dbReference>
<reference evidence="4 5" key="1">
    <citation type="journal article" date="2016" name="Microbes Environ.">
        <title>Phylogenetically diverse aerobic anoxygenic phototrophic bacteria isolated from epilithic biofilms in Tama river, Japan.</title>
        <authorList>
            <person name="Hirose S."/>
            <person name="Matsuura K."/>
            <person name="Haruta S."/>
        </authorList>
    </citation>
    <scope>NUCLEOTIDE SEQUENCE [LARGE SCALE GENOMIC DNA]</scope>
    <source>
        <strain evidence="4 5">S08</strain>
    </source>
</reference>
<dbReference type="InterPro" id="IPR016167">
    <property type="entry name" value="FAD-bd_PCMH_sub1"/>
</dbReference>
<name>A0ABN6PAM0_9PROT</name>
<sequence>MRNFTYGHAASIGDAVSAAAGGAALAAGTTELLNWMRLGIAHPERVVDVSRLPELDGIRAEGGRLVIGALATLGAVGAHALVRERAPVLAEACLRAASPQLRNRATLGGNVLQRTRCPYFRAEAPVPERMPWACNKRVAGSGCSALEGGWDRAALFGWTDACVATQPSDPAVALSALGAEAEIQGPRGVRRIAMNAFHLTQEEAARTAPTSNTAAFGVETQLRSDEIILRYHVPADAASRRSAYLKVRERESYEYAMVSAAACLDATDGRIRQLRLALGSVAQKPMRLTEAEARLRDAPLSEATIRAAIVAALGAARPLPGQAWKTKLVENAAVRAVLTAGGIA</sequence>
<gene>
    <name evidence="4" type="ORF">Rmf_43520</name>
</gene>
<dbReference type="InterPro" id="IPR036683">
    <property type="entry name" value="CO_DH_flav_C_dom_sf"/>
</dbReference>
<dbReference type="SUPFAM" id="SSF55447">
    <property type="entry name" value="CO dehydrogenase flavoprotein C-terminal domain-like"/>
    <property type="match status" value="1"/>
</dbReference>
<dbReference type="Pfam" id="PF00941">
    <property type="entry name" value="FAD_binding_5"/>
    <property type="match status" value="1"/>
</dbReference>
<proteinExistence type="predicted"/>
<dbReference type="RefSeq" id="WP_244408597.1">
    <property type="nucleotide sequence ID" value="NZ_AP025637.1"/>
</dbReference>
<organism evidence="4 5">
    <name type="scientific">Roseomonas fluvialis</name>
    <dbReference type="NCBI Taxonomy" id="1750527"/>
    <lineage>
        <taxon>Bacteria</taxon>
        <taxon>Pseudomonadati</taxon>
        <taxon>Pseudomonadota</taxon>
        <taxon>Alphaproteobacteria</taxon>
        <taxon>Acetobacterales</taxon>
        <taxon>Roseomonadaceae</taxon>
        <taxon>Roseomonas</taxon>
    </lineage>
</organism>
<dbReference type="InterPro" id="IPR016166">
    <property type="entry name" value="FAD-bd_PCMH"/>
</dbReference>
<dbReference type="Gene3D" id="3.30.43.10">
    <property type="entry name" value="Uridine Diphospho-n-acetylenolpyruvylglucosamine Reductase, domain 2"/>
    <property type="match status" value="1"/>
</dbReference>
<accession>A0ABN6PAM0</accession>
<feature type="domain" description="FAD-binding PCMH-type" evidence="3">
    <location>
        <begin position="1"/>
        <end position="238"/>
    </location>
</feature>
<dbReference type="SUPFAM" id="SSF56176">
    <property type="entry name" value="FAD-binding/transporter-associated domain-like"/>
    <property type="match status" value="1"/>
</dbReference>
<evidence type="ECO:0000313" key="5">
    <source>
        <dbReference type="Proteomes" id="UP000831327"/>
    </source>
</evidence>
<dbReference type="InterPro" id="IPR002346">
    <property type="entry name" value="Mopterin_DH_FAD-bd"/>
</dbReference>
<dbReference type="InterPro" id="IPR016169">
    <property type="entry name" value="FAD-bd_PCMH_sub2"/>
</dbReference>
<keyword evidence="1" id="KW-0285">Flavoprotein</keyword>
<dbReference type="PANTHER" id="PTHR42659:SF1">
    <property type="entry name" value="OXIDOREDUCTASE"/>
    <property type="match status" value="1"/>
</dbReference>
<evidence type="ECO:0000259" key="3">
    <source>
        <dbReference type="PROSITE" id="PS51387"/>
    </source>
</evidence>
<dbReference type="Gene3D" id="3.30.465.10">
    <property type="match status" value="2"/>
</dbReference>
<keyword evidence="2" id="KW-0274">FAD</keyword>
<dbReference type="InterPro" id="IPR036318">
    <property type="entry name" value="FAD-bd_PCMH-like_sf"/>
</dbReference>
<dbReference type="PROSITE" id="PS51387">
    <property type="entry name" value="FAD_PCMH"/>
    <property type="match status" value="1"/>
</dbReference>
<dbReference type="InterPro" id="IPR051312">
    <property type="entry name" value="Diverse_Substr_Oxidored"/>
</dbReference>
<protein>
    <submittedName>
        <fullName evidence="4">FAD-binding molybdopterin dehydrogenase</fullName>
    </submittedName>
</protein>
<evidence type="ECO:0000256" key="2">
    <source>
        <dbReference type="ARBA" id="ARBA00022827"/>
    </source>
</evidence>
<dbReference type="EMBL" id="AP025637">
    <property type="protein sequence ID" value="BDG74423.1"/>
    <property type="molecule type" value="Genomic_DNA"/>
</dbReference>
<dbReference type="PANTHER" id="PTHR42659">
    <property type="entry name" value="XANTHINE DEHYDROGENASE SUBUNIT C-RELATED"/>
    <property type="match status" value="1"/>
</dbReference>